<dbReference type="VEuPathDB" id="VectorBase:GAUT009972"/>
<dbReference type="EnsemblMetazoa" id="GAUT009972-RA">
    <property type="protein sequence ID" value="GAUT009972-PA"/>
    <property type="gene ID" value="GAUT009972"/>
</dbReference>
<evidence type="ECO:0000313" key="1">
    <source>
        <dbReference type="EnsemblMetazoa" id="GAUT009972-PA"/>
    </source>
</evidence>
<accession>A0A1A9UN09</accession>
<dbReference type="AlphaFoldDB" id="A0A1A9UN09"/>
<name>A0A1A9UN09_GLOAU</name>
<proteinExistence type="predicted"/>
<sequence>MALYKFVTVVIYNWGFAQGCPARCIISTRENNNPIAFKWLRKPASLQVLGDSYVQHIFFRDVNNTHQSLHEVYALFHICATNQIWIVIIKIDGWIIPSISAIALRVVYHDNITADKHAFEAHKFLCCKHSSVTAFGDQRKSEEIDRKK</sequence>
<dbReference type="PROSITE" id="PS51257">
    <property type="entry name" value="PROKAR_LIPOPROTEIN"/>
    <property type="match status" value="1"/>
</dbReference>
<dbReference type="Proteomes" id="UP000078200">
    <property type="component" value="Unassembled WGS sequence"/>
</dbReference>
<organism evidence="1 2">
    <name type="scientific">Glossina austeni</name>
    <name type="common">Savannah tsetse fly</name>
    <dbReference type="NCBI Taxonomy" id="7395"/>
    <lineage>
        <taxon>Eukaryota</taxon>
        <taxon>Metazoa</taxon>
        <taxon>Ecdysozoa</taxon>
        <taxon>Arthropoda</taxon>
        <taxon>Hexapoda</taxon>
        <taxon>Insecta</taxon>
        <taxon>Pterygota</taxon>
        <taxon>Neoptera</taxon>
        <taxon>Endopterygota</taxon>
        <taxon>Diptera</taxon>
        <taxon>Brachycera</taxon>
        <taxon>Muscomorpha</taxon>
        <taxon>Hippoboscoidea</taxon>
        <taxon>Glossinidae</taxon>
        <taxon>Glossina</taxon>
    </lineage>
</organism>
<reference evidence="1" key="1">
    <citation type="submission" date="2020-05" db="UniProtKB">
        <authorList>
            <consortium name="EnsemblMetazoa"/>
        </authorList>
    </citation>
    <scope>IDENTIFICATION</scope>
    <source>
        <strain evidence="1">TTRI</strain>
    </source>
</reference>
<keyword evidence="2" id="KW-1185">Reference proteome</keyword>
<protein>
    <submittedName>
        <fullName evidence="1">Uncharacterized protein</fullName>
    </submittedName>
</protein>
<evidence type="ECO:0000313" key="2">
    <source>
        <dbReference type="Proteomes" id="UP000078200"/>
    </source>
</evidence>